<feature type="domain" description="Glycosyltransferase subfamily 4-like N-terminal" evidence="1">
    <location>
        <begin position="67"/>
        <end position="151"/>
    </location>
</feature>
<evidence type="ECO:0000313" key="3">
    <source>
        <dbReference type="Proteomes" id="UP000220836"/>
    </source>
</evidence>
<name>A0A238K7J9_9RHOB</name>
<protein>
    <submittedName>
        <fullName evidence="2">Glycosyltransferase EpsF</fullName>
        <ecNumber evidence="2">2.4.-.-</ecNumber>
    </submittedName>
</protein>
<dbReference type="RefSeq" id="WP_097803857.1">
    <property type="nucleotide sequence ID" value="NZ_FXYH01000004.1"/>
</dbReference>
<keyword evidence="2" id="KW-0328">Glycosyltransferase</keyword>
<dbReference type="Proteomes" id="UP000220836">
    <property type="component" value="Unassembled WGS sequence"/>
</dbReference>
<dbReference type="AlphaFoldDB" id="A0A238K7J9"/>
<evidence type="ECO:0000313" key="2">
    <source>
        <dbReference type="EMBL" id="SMX38457.1"/>
    </source>
</evidence>
<dbReference type="OrthoDB" id="529131at2"/>
<organism evidence="2 3">
    <name type="scientific">Pelagimonas varians</name>
    <dbReference type="NCBI Taxonomy" id="696760"/>
    <lineage>
        <taxon>Bacteria</taxon>
        <taxon>Pseudomonadati</taxon>
        <taxon>Pseudomonadota</taxon>
        <taxon>Alphaproteobacteria</taxon>
        <taxon>Rhodobacterales</taxon>
        <taxon>Roseobacteraceae</taxon>
        <taxon>Pelagimonas</taxon>
    </lineage>
</organism>
<evidence type="ECO:0000259" key="1">
    <source>
        <dbReference type="Pfam" id="PF13439"/>
    </source>
</evidence>
<dbReference type="GO" id="GO:0016757">
    <property type="term" value="F:glycosyltransferase activity"/>
    <property type="evidence" value="ECO:0007669"/>
    <property type="project" value="UniProtKB-KW"/>
</dbReference>
<keyword evidence="2" id="KW-0808">Transferase</keyword>
<dbReference type="CDD" id="cd03801">
    <property type="entry name" value="GT4_PimA-like"/>
    <property type="match status" value="1"/>
</dbReference>
<dbReference type="EC" id="2.4.-.-" evidence="2"/>
<dbReference type="PANTHER" id="PTHR45947:SF3">
    <property type="entry name" value="SULFOQUINOVOSYL TRANSFERASE SQD2"/>
    <property type="match status" value="1"/>
</dbReference>
<sequence>MTYLPTITHLIDDTTPGGVTRVLEHIRTCKIMAKTAIHNVVAVPKNSALPAVQGDIIVSHRTINWRILPGLIAFRARHSITPLIHVEHSYTAGFTSLNVENKPRFFTLLRTAYALFDNVIAVSTAQGRWMEQRNLVSKETLAIIPSVVDLTSFEHLPAPTGTPRVIGAIGRLHAQKGFDVLIAAFKEMRGSDLRLKVFGTGPEEDALKAAAKNDSRIQFCGHAETPELAMSQVDLVAMPSRWEAFGLVALEANAAGRPLVCADRDGLRDSAGSSATFVAGHATAAWRDALTAAVSHEPVFAHRHPIAAVETFAQSWENLISGHLFKSAPSALTLQN</sequence>
<dbReference type="Pfam" id="PF13439">
    <property type="entry name" value="Glyco_transf_4"/>
    <property type="match status" value="1"/>
</dbReference>
<dbReference type="InterPro" id="IPR028098">
    <property type="entry name" value="Glyco_trans_4-like_N"/>
</dbReference>
<dbReference type="SUPFAM" id="SSF53756">
    <property type="entry name" value="UDP-Glycosyltransferase/glycogen phosphorylase"/>
    <property type="match status" value="1"/>
</dbReference>
<dbReference type="Pfam" id="PF13692">
    <property type="entry name" value="Glyco_trans_1_4"/>
    <property type="match status" value="1"/>
</dbReference>
<dbReference type="PANTHER" id="PTHR45947">
    <property type="entry name" value="SULFOQUINOVOSYL TRANSFERASE SQD2"/>
    <property type="match status" value="1"/>
</dbReference>
<accession>A0A238K7J9</accession>
<dbReference type="InterPro" id="IPR050194">
    <property type="entry name" value="Glycosyltransferase_grp1"/>
</dbReference>
<gene>
    <name evidence="2" type="primary">epsF_1</name>
    <name evidence="2" type="ORF">PEV8663_01319</name>
</gene>
<reference evidence="2 3" key="1">
    <citation type="submission" date="2017-05" db="EMBL/GenBank/DDBJ databases">
        <authorList>
            <person name="Song R."/>
            <person name="Chenine A.L."/>
            <person name="Ruprecht R.M."/>
        </authorList>
    </citation>
    <scope>NUCLEOTIDE SEQUENCE [LARGE SCALE GENOMIC DNA]</scope>
    <source>
        <strain evidence="2 3">CECT 8663</strain>
    </source>
</reference>
<dbReference type="EMBL" id="FXYH01000004">
    <property type="protein sequence ID" value="SMX38457.1"/>
    <property type="molecule type" value="Genomic_DNA"/>
</dbReference>
<keyword evidence="3" id="KW-1185">Reference proteome</keyword>
<proteinExistence type="predicted"/>
<dbReference type="Gene3D" id="3.40.50.2000">
    <property type="entry name" value="Glycogen Phosphorylase B"/>
    <property type="match status" value="2"/>
</dbReference>